<dbReference type="GO" id="GO:0004806">
    <property type="term" value="F:triacylglycerol lipase activity"/>
    <property type="evidence" value="ECO:0007669"/>
    <property type="project" value="InterPro"/>
</dbReference>
<dbReference type="Pfam" id="PF03583">
    <property type="entry name" value="LIP"/>
    <property type="match status" value="1"/>
</dbReference>
<gene>
    <name evidence="2" type="ORF">VMCG_07013</name>
</gene>
<dbReference type="InterPro" id="IPR029058">
    <property type="entry name" value="AB_hydrolase_fold"/>
</dbReference>
<dbReference type="GO" id="GO:0016042">
    <property type="term" value="P:lipid catabolic process"/>
    <property type="evidence" value="ECO:0007669"/>
    <property type="project" value="InterPro"/>
</dbReference>
<evidence type="ECO:0000313" key="2">
    <source>
        <dbReference type="EMBL" id="ROV98076.1"/>
    </source>
</evidence>
<evidence type="ECO:0008006" key="4">
    <source>
        <dbReference type="Google" id="ProtNLM"/>
    </source>
</evidence>
<keyword evidence="3" id="KW-1185">Reference proteome</keyword>
<accession>A0A423W424</accession>
<dbReference type="AlphaFoldDB" id="A0A423W424"/>
<dbReference type="Gene3D" id="1.10.260.130">
    <property type="match status" value="1"/>
</dbReference>
<evidence type="ECO:0000313" key="3">
    <source>
        <dbReference type="Proteomes" id="UP000283895"/>
    </source>
</evidence>
<keyword evidence="1" id="KW-0378">Hydrolase</keyword>
<dbReference type="InterPro" id="IPR005152">
    <property type="entry name" value="Lipase_secreted"/>
</dbReference>
<dbReference type="PANTHER" id="PTHR34853">
    <property type="match status" value="1"/>
</dbReference>
<organism evidence="2 3">
    <name type="scientific">Cytospora schulzeri</name>
    <dbReference type="NCBI Taxonomy" id="448051"/>
    <lineage>
        <taxon>Eukaryota</taxon>
        <taxon>Fungi</taxon>
        <taxon>Dikarya</taxon>
        <taxon>Ascomycota</taxon>
        <taxon>Pezizomycotina</taxon>
        <taxon>Sordariomycetes</taxon>
        <taxon>Sordariomycetidae</taxon>
        <taxon>Diaporthales</taxon>
        <taxon>Cytosporaceae</taxon>
        <taxon>Cytospora</taxon>
    </lineage>
</organism>
<dbReference type="OrthoDB" id="2373480at2759"/>
<reference evidence="2 3" key="1">
    <citation type="submission" date="2015-09" db="EMBL/GenBank/DDBJ databases">
        <title>Host preference determinants of Valsa canker pathogens revealed by comparative genomics.</title>
        <authorList>
            <person name="Yin Z."/>
            <person name="Huang L."/>
        </authorList>
    </citation>
    <scope>NUCLEOTIDE SEQUENCE [LARGE SCALE GENOMIC DNA]</scope>
    <source>
        <strain evidence="2 3">03-1</strain>
    </source>
</reference>
<dbReference type="SUPFAM" id="SSF53474">
    <property type="entry name" value="alpha/beta-Hydrolases"/>
    <property type="match status" value="1"/>
</dbReference>
<dbReference type="Gene3D" id="3.40.50.1820">
    <property type="entry name" value="alpha/beta hydrolase"/>
    <property type="match status" value="1"/>
</dbReference>
<dbReference type="Proteomes" id="UP000283895">
    <property type="component" value="Unassembled WGS sequence"/>
</dbReference>
<dbReference type="EMBL" id="LKEA01000027">
    <property type="protein sequence ID" value="ROV98076.1"/>
    <property type="molecule type" value="Genomic_DNA"/>
</dbReference>
<protein>
    <recommendedName>
        <fullName evidence="4">Lipase</fullName>
    </recommendedName>
</protein>
<proteinExistence type="predicted"/>
<evidence type="ECO:0000256" key="1">
    <source>
        <dbReference type="ARBA" id="ARBA00022801"/>
    </source>
</evidence>
<name>A0A423W424_9PEZI</name>
<sequence>MASLASDAGTISERYGDLQLAEPIPPLQDPWYTAPDGFEHTKPGTVLRLREAPGNLTSLVTNCSAAYNILYRTTNSRYRPDWAVTTVLVPQDPAPALLSYQVPYDSAFLDASISYVLYNEESVPLRADISTGLSYGWFVNVPDYEGPLASFTAGVQSGHATIDSVRAVLNACEKLGLAKDARYAMWGYSGGALASEWAAELQVQYAPELNFSGTALGGLTPNISHVLLAINESPSAGLSPSAILGIASQFPEERAYLLSRLKTSGPYNATGFLAALNYTATQASVVYAYQDIGDYFVGGLDDFFSLISAKVISLDGIMGYHGVPQMPLYVYKAIGDEISAINDTDALVKEYCNREF</sequence>
<dbReference type="PANTHER" id="PTHR34853:SF5">
    <property type="entry name" value="LIP-DOMAIN-CONTAINING PROTEIN-RELATED"/>
    <property type="match status" value="1"/>
</dbReference>
<comment type="caution">
    <text evidence="2">The sequence shown here is derived from an EMBL/GenBank/DDBJ whole genome shotgun (WGS) entry which is preliminary data.</text>
</comment>